<sequence length="89" mass="9682">MIPLYYLLLLQPRTVEPEPEPPAPEPGGGGFIGGARGRPRSTPRRADAMPMWLPPGPTGPTEAELLAERRRRQREEEEALLLCGALGGL</sequence>
<protein>
    <submittedName>
        <fullName evidence="2">Uncharacterized protein</fullName>
    </submittedName>
</protein>
<dbReference type="EMBL" id="LR796695">
    <property type="protein sequence ID" value="CAB4159777.1"/>
    <property type="molecule type" value="Genomic_DNA"/>
</dbReference>
<accession>A0A6J5NLH7</accession>
<gene>
    <name evidence="2" type="ORF">UFOVP726_11</name>
</gene>
<reference evidence="2" key="1">
    <citation type="submission" date="2020-04" db="EMBL/GenBank/DDBJ databases">
        <authorList>
            <person name="Chiriac C."/>
            <person name="Salcher M."/>
            <person name="Ghai R."/>
            <person name="Kavagutti S V."/>
        </authorList>
    </citation>
    <scope>NUCLEOTIDE SEQUENCE</scope>
</reference>
<organism evidence="2">
    <name type="scientific">uncultured Caudovirales phage</name>
    <dbReference type="NCBI Taxonomy" id="2100421"/>
    <lineage>
        <taxon>Viruses</taxon>
        <taxon>Duplodnaviria</taxon>
        <taxon>Heunggongvirae</taxon>
        <taxon>Uroviricota</taxon>
        <taxon>Caudoviricetes</taxon>
        <taxon>Peduoviridae</taxon>
        <taxon>Maltschvirus</taxon>
        <taxon>Maltschvirus maltsch</taxon>
    </lineage>
</organism>
<evidence type="ECO:0000313" key="2">
    <source>
        <dbReference type="EMBL" id="CAB4159777.1"/>
    </source>
</evidence>
<name>A0A6J5NLH7_9CAUD</name>
<feature type="region of interest" description="Disordered" evidence="1">
    <location>
        <begin position="15"/>
        <end position="62"/>
    </location>
</feature>
<feature type="compositionally biased region" description="Gly residues" evidence="1">
    <location>
        <begin position="26"/>
        <end position="36"/>
    </location>
</feature>
<proteinExistence type="predicted"/>
<evidence type="ECO:0000256" key="1">
    <source>
        <dbReference type="SAM" id="MobiDB-lite"/>
    </source>
</evidence>